<dbReference type="PANTHER" id="PTHR46199:SF2">
    <property type="entry name" value="RAC GTPASE-ACTIVATING PROTEIN 1"/>
    <property type="match status" value="1"/>
</dbReference>
<dbReference type="Ensembl" id="ENSPMGT00000007942.1">
    <property type="protein sequence ID" value="ENSPMGP00000007462.1"/>
    <property type="gene ID" value="ENSPMGG00000006181.1"/>
</dbReference>
<dbReference type="GO" id="GO:0032154">
    <property type="term" value="C:cleavage furrow"/>
    <property type="evidence" value="ECO:0007669"/>
    <property type="project" value="TreeGrafter"/>
</dbReference>
<accession>A0A3B3ZRZ8</accession>
<dbReference type="GO" id="GO:0097149">
    <property type="term" value="C:centralspindlin complex"/>
    <property type="evidence" value="ECO:0007669"/>
    <property type="project" value="TreeGrafter"/>
</dbReference>
<dbReference type="Proteomes" id="UP000261520">
    <property type="component" value="Unplaced"/>
</dbReference>
<dbReference type="GO" id="GO:0000281">
    <property type="term" value="P:mitotic cytokinesis"/>
    <property type="evidence" value="ECO:0007669"/>
    <property type="project" value="TreeGrafter"/>
</dbReference>
<dbReference type="InterPro" id="IPR000198">
    <property type="entry name" value="RhoGAP_dom"/>
</dbReference>
<dbReference type="Pfam" id="PF00620">
    <property type="entry name" value="RhoGAP"/>
    <property type="match status" value="1"/>
</dbReference>
<reference evidence="2" key="2">
    <citation type="submission" date="2025-09" db="UniProtKB">
        <authorList>
            <consortium name="Ensembl"/>
        </authorList>
    </citation>
    <scope>IDENTIFICATION</scope>
</reference>
<reference evidence="2" key="1">
    <citation type="submission" date="2025-08" db="UniProtKB">
        <authorList>
            <consortium name="Ensembl"/>
        </authorList>
    </citation>
    <scope>IDENTIFICATION</scope>
</reference>
<dbReference type="GO" id="GO:0030496">
    <property type="term" value="C:midbody"/>
    <property type="evidence" value="ECO:0007669"/>
    <property type="project" value="TreeGrafter"/>
</dbReference>
<dbReference type="SUPFAM" id="SSF48350">
    <property type="entry name" value="GTPase activation domain, GAP"/>
    <property type="match status" value="1"/>
</dbReference>
<dbReference type="AlphaFoldDB" id="A0A3B3ZRZ8"/>
<dbReference type="GO" id="GO:0005634">
    <property type="term" value="C:nucleus"/>
    <property type="evidence" value="ECO:0007669"/>
    <property type="project" value="TreeGrafter"/>
</dbReference>
<dbReference type="GO" id="GO:0051233">
    <property type="term" value="C:spindle midzone"/>
    <property type="evidence" value="ECO:0007669"/>
    <property type="project" value="TreeGrafter"/>
</dbReference>
<evidence type="ECO:0000313" key="2">
    <source>
        <dbReference type="Ensembl" id="ENSPMGP00000007462.1"/>
    </source>
</evidence>
<dbReference type="GO" id="GO:0007266">
    <property type="term" value="P:Rho protein signal transduction"/>
    <property type="evidence" value="ECO:0007669"/>
    <property type="project" value="TreeGrafter"/>
</dbReference>
<dbReference type="GO" id="GO:0051256">
    <property type="term" value="P:mitotic spindle midzone assembly"/>
    <property type="evidence" value="ECO:0007669"/>
    <property type="project" value="TreeGrafter"/>
</dbReference>
<dbReference type="PANTHER" id="PTHR46199">
    <property type="entry name" value="RAC GTPASE-ACTIVATING PROTEIN 1"/>
    <property type="match status" value="1"/>
</dbReference>
<evidence type="ECO:0000259" key="1">
    <source>
        <dbReference type="PROSITE" id="PS50238"/>
    </source>
</evidence>
<feature type="domain" description="Rho-GAP" evidence="1">
    <location>
        <begin position="1"/>
        <end position="90"/>
    </location>
</feature>
<name>A0A3B3ZRZ8_9GOBI</name>
<evidence type="ECO:0000313" key="3">
    <source>
        <dbReference type="Proteomes" id="UP000261520"/>
    </source>
</evidence>
<organism evidence="2 3">
    <name type="scientific">Periophthalmus magnuspinnatus</name>
    <dbReference type="NCBI Taxonomy" id="409849"/>
    <lineage>
        <taxon>Eukaryota</taxon>
        <taxon>Metazoa</taxon>
        <taxon>Chordata</taxon>
        <taxon>Craniata</taxon>
        <taxon>Vertebrata</taxon>
        <taxon>Euteleostomi</taxon>
        <taxon>Actinopterygii</taxon>
        <taxon>Neopterygii</taxon>
        <taxon>Teleostei</taxon>
        <taxon>Neoteleostei</taxon>
        <taxon>Acanthomorphata</taxon>
        <taxon>Gobiaria</taxon>
        <taxon>Gobiiformes</taxon>
        <taxon>Gobioidei</taxon>
        <taxon>Gobiidae</taxon>
        <taxon>Oxudercinae</taxon>
        <taxon>Periophthalmus</taxon>
    </lineage>
</organism>
<dbReference type="STRING" id="409849.ENSPMGP00000007462"/>
<keyword evidence="3" id="KW-1185">Reference proteome</keyword>
<dbReference type="Gene3D" id="1.10.555.10">
    <property type="entry name" value="Rho GTPase activation protein"/>
    <property type="match status" value="1"/>
</dbReference>
<sequence>TRHQCGRGLYRVPGGDRAVKELRERFLSGKTSLNLGKVEDVHAICGLLKDFLRKLPEPLITFRLHPRFMEAAGDKSWSKQLKCSFTHWSC</sequence>
<dbReference type="InterPro" id="IPR008936">
    <property type="entry name" value="Rho_GTPase_activation_prot"/>
</dbReference>
<dbReference type="GO" id="GO:0005096">
    <property type="term" value="F:GTPase activator activity"/>
    <property type="evidence" value="ECO:0007669"/>
    <property type="project" value="TreeGrafter"/>
</dbReference>
<proteinExistence type="predicted"/>
<dbReference type="PROSITE" id="PS50238">
    <property type="entry name" value="RHOGAP"/>
    <property type="match status" value="1"/>
</dbReference>
<protein>
    <recommendedName>
        <fullName evidence="1">Rho-GAP domain-containing protein</fullName>
    </recommendedName>
</protein>